<evidence type="ECO:0000256" key="1">
    <source>
        <dbReference type="ARBA" id="ARBA00005964"/>
    </source>
</evidence>
<feature type="chain" id="PRO_5033776025" description="Carboxylic ester hydrolase" evidence="6">
    <location>
        <begin position="17"/>
        <end position="555"/>
    </location>
</feature>
<dbReference type="EMBL" id="KT345937">
    <property type="protein sequence ID" value="AMO44417.1"/>
    <property type="molecule type" value="mRNA"/>
</dbReference>
<dbReference type="InterPro" id="IPR050309">
    <property type="entry name" value="Type-B_Carboxylest/Lipase"/>
</dbReference>
<evidence type="ECO:0000256" key="4">
    <source>
        <dbReference type="ARBA" id="ARBA00023157"/>
    </source>
</evidence>
<name>A0A127KQ42_HELAM</name>
<dbReference type="OrthoDB" id="3200163at2759"/>
<dbReference type="GO" id="GO:0052689">
    <property type="term" value="F:carboxylic ester hydrolase activity"/>
    <property type="evidence" value="ECO:0007669"/>
    <property type="project" value="UniProtKB-KW"/>
</dbReference>
<dbReference type="Gene3D" id="3.40.50.1820">
    <property type="entry name" value="alpha/beta hydrolase"/>
    <property type="match status" value="1"/>
</dbReference>
<evidence type="ECO:0000256" key="6">
    <source>
        <dbReference type="RuleBase" id="RU361235"/>
    </source>
</evidence>
<dbReference type="EMBL" id="MN537883">
    <property type="protein sequence ID" value="QIN91314.1"/>
    <property type="molecule type" value="Genomic_DNA"/>
</dbReference>
<evidence type="ECO:0000256" key="5">
    <source>
        <dbReference type="ARBA" id="ARBA00023180"/>
    </source>
</evidence>
<dbReference type="InterPro" id="IPR019826">
    <property type="entry name" value="Carboxylesterase_B_AS"/>
</dbReference>
<dbReference type="SMR" id="A0A127KQ42"/>
<evidence type="ECO:0000256" key="2">
    <source>
        <dbReference type="ARBA" id="ARBA00022487"/>
    </source>
</evidence>
<evidence type="ECO:0000256" key="3">
    <source>
        <dbReference type="ARBA" id="ARBA00022801"/>
    </source>
</evidence>
<dbReference type="EC" id="3.1.1.-" evidence="6"/>
<organism evidence="8">
    <name type="scientific">Helicoverpa armigera</name>
    <name type="common">Cotton bollworm</name>
    <name type="synonym">Heliothis armigera</name>
    <dbReference type="NCBI Taxonomy" id="29058"/>
    <lineage>
        <taxon>Eukaryota</taxon>
        <taxon>Metazoa</taxon>
        <taxon>Ecdysozoa</taxon>
        <taxon>Arthropoda</taxon>
        <taxon>Hexapoda</taxon>
        <taxon>Insecta</taxon>
        <taxon>Pterygota</taxon>
        <taxon>Neoptera</taxon>
        <taxon>Endopterygota</taxon>
        <taxon>Lepidoptera</taxon>
        <taxon>Glossata</taxon>
        <taxon>Ditrysia</taxon>
        <taxon>Noctuoidea</taxon>
        <taxon>Noctuidae</taxon>
        <taxon>Heliothinae</taxon>
        <taxon>Helicoverpa</taxon>
    </lineage>
</organism>
<keyword evidence="4" id="KW-1015">Disulfide bond</keyword>
<reference evidence="9" key="3">
    <citation type="journal article" date="2020" name="J. Agric. Food Chem.">
        <title>Functional Characterization of Two Carboxylesterase Genes Involved in Pyrethroid Detoxification in Helicoverpa armigera.</title>
        <authorList>
            <person name="Li Y.Q."/>
            <person name="Bai L.S."/>
            <person name="Zhao C.X."/>
            <person name="Xu J.J."/>
            <person name="Sun Z.J."/>
            <person name="Dong Y.L."/>
            <person name="Li D.X."/>
            <person name="Liu X.L."/>
            <person name="Ma Z.Q."/>
        </authorList>
    </citation>
    <scope>NUCLEOTIDE SEQUENCE</scope>
</reference>
<dbReference type="AlphaFoldDB" id="A0A127KQ42"/>
<dbReference type="Pfam" id="PF00135">
    <property type="entry name" value="COesterase"/>
    <property type="match status" value="1"/>
</dbReference>
<keyword evidence="3 6" id="KW-0378">Hydrolase</keyword>
<dbReference type="SUPFAM" id="SSF53474">
    <property type="entry name" value="alpha/beta-Hydrolases"/>
    <property type="match status" value="1"/>
</dbReference>
<dbReference type="InterPro" id="IPR002018">
    <property type="entry name" value="CarbesteraseB"/>
</dbReference>
<evidence type="ECO:0000259" key="7">
    <source>
        <dbReference type="Pfam" id="PF00135"/>
    </source>
</evidence>
<keyword evidence="5" id="KW-0325">Glycoprotein</keyword>
<keyword evidence="6" id="KW-0732">Signal</keyword>
<accession>A0A127KQ42</accession>
<dbReference type="PROSITE" id="PS00122">
    <property type="entry name" value="CARBOXYLESTERASE_B_1"/>
    <property type="match status" value="1"/>
</dbReference>
<dbReference type="PANTHER" id="PTHR11559">
    <property type="entry name" value="CARBOXYLESTERASE"/>
    <property type="match status" value="1"/>
</dbReference>
<protein>
    <recommendedName>
        <fullName evidence="6">Carboxylic ester hydrolase</fullName>
        <ecNumber evidence="6">3.1.1.-</ecNumber>
    </recommendedName>
</protein>
<dbReference type="ESTHER" id="helam-d5g3d5">
    <property type="family name" value="Carb_B_Arthropoda"/>
</dbReference>
<reference evidence="9" key="2">
    <citation type="submission" date="2019-10" db="EMBL/GenBank/DDBJ databases">
        <authorList>
            <person name="Li Y."/>
            <person name="Bai L."/>
            <person name="Chen Y."/>
        </authorList>
    </citation>
    <scope>NUCLEOTIDE SEQUENCE</scope>
</reference>
<feature type="domain" description="Carboxylesterase type B" evidence="7">
    <location>
        <begin position="23"/>
        <end position="514"/>
    </location>
</feature>
<sequence length="555" mass="62088">MRRLLIVLCLVVLSKCDDNEWRQVRTAQGHVRGRRDPEAGLYTFYNIPYAIAPRGRERFKAPYPPPVWLQPLDAVDKGIICMQSPSPFIDTKSKTMQEDCLIANVYVPDTEDKNLPVIVYVHGGAFELGYGDMIKPTKLVKTKKVIVVNFNYRLGVHGFLCLGSNTAPGNAGLKDQVALLRWVKKNIANFGGNPNDVTIAGYSAGSVSADLLMLSKSAEGLFNKVILESGASVGSIAIQMDPLETAKAYAKLLNISDFEDFHALEEFYATAPLDSILLSTFLQRKDSTVFFSPCIERKGKGAFLDDSPVNIIKNRKYKKVPILIGTSDMEGSLHIPIFAKWKDGLNQKFSDFLPADLQFENDEERDEIGKKVKEFYFDDKPIAEETVLKSLEYFGDLTFGYPTLKHVKLHVEAGHDQIYLYEFSFVDDSTPYVPFTEVRGAGHCAQTTAVLDGGGPMVPDESNISEQYKQIKASIREMWLNFATKGKPVPEESNLPAWPVANENGTPYMTIGDVIELNDGVYLGKRGQFWEDIYQKYYKAPVPPPQPPPEKHTEL</sequence>
<gene>
    <name evidence="8" type="primary">CCE001h</name>
    <name evidence="9" type="synonym">CCE001h-wh</name>
</gene>
<proteinExistence type="evidence at transcript level"/>
<dbReference type="InterPro" id="IPR029058">
    <property type="entry name" value="AB_hydrolase_fold"/>
</dbReference>
<keyword evidence="2" id="KW-0719">Serine esterase</keyword>
<evidence type="ECO:0000313" key="9">
    <source>
        <dbReference type="EMBL" id="QIN91314.1"/>
    </source>
</evidence>
<evidence type="ECO:0000313" key="8">
    <source>
        <dbReference type="EMBL" id="AMO44417.1"/>
    </source>
</evidence>
<comment type="similarity">
    <text evidence="1 6">Belongs to the type-B carboxylesterase/lipase family.</text>
</comment>
<reference evidence="8" key="1">
    <citation type="submission" date="2015-07" db="EMBL/GenBank/DDBJ databases">
        <title>Cloning and expression of carboxylesterase genes from Helicoverpa armigera.</title>
        <authorList>
            <person name="Li Y."/>
            <person name="Lu M."/>
            <person name="Cao L."/>
            <person name="Han X."/>
            <person name="Zhang X."/>
        </authorList>
    </citation>
    <scope>NUCLEOTIDE SEQUENCE</scope>
    <source>
        <strain evidence="8">WH</strain>
    </source>
</reference>
<feature type="signal peptide" evidence="6">
    <location>
        <begin position="1"/>
        <end position="16"/>
    </location>
</feature>